<feature type="domain" description="EamA" evidence="2">
    <location>
        <begin position="147"/>
        <end position="274"/>
    </location>
</feature>
<accession>A0A7G5EGI4</accession>
<dbReference type="EMBL" id="CP058554">
    <property type="protein sequence ID" value="QMV73109.1"/>
    <property type="molecule type" value="Genomic_DNA"/>
</dbReference>
<dbReference type="InterPro" id="IPR000620">
    <property type="entry name" value="EamA_dom"/>
</dbReference>
<feature type="transmembrane region" description="Helical" evidence="1">
    <location>
        <begin position="177"/>
        <end position="196"/>
    </location>
</feature>
<feature type="transmembrane region" description="Helical" evidence="1">
    <location>
        <begin position="260"/>
        <end position="282"/>
    </location>
</feature>
<reference evidence="3 4" key="1">
    <citation type="journal article" date="2020" name="G3 (Bethesda)">
        <title>CeMbio - The Caenorhabditis elegans Microbiome Resource.</title>
        <authorList>
            <person name="Dirksen P."/>
            <person name="Assie A."/>
            <person name="Zimmermann J."/>
            <person name="Zhang F."/>
            <person name="Tietje A.M."/>
            <person name="Marsh S.A."/>
            <person name="Felix M.A."/>
            <person name="Shapira M."/>
            <person name="Kaleta C."/>
            <person name="Schulenburg H."/>
            <person name="Samuel B."/>
        </authorList>
    </citation>
    <scope>NUCLEOTIDE SEQUENCE [LARGE SCALE GENOMIC DNA]</scope>
    <source>
        <strain evidence="3 4">BIGb0172</strain>
    </source>
</reference>
<dbReference type="PANTHER" id="PTHR22911:SF103">
    <property type="entry name" value="BLR2811 PROTEIN"/>
    <property type="match status" value="1"/>
</dbReference>
<keyword evidence="1" id="KW-0472">Membrane</keyword>
<feature type="transmembrane region" description="Helical" evidence="1">
    <location>
        <begin position="98"/>
        <end position="115"/>
    </location>
</feature>
<evidence type="ECO:0000313" key="4">
    <source>
        <dbReference type="Proteomes" id="UP000515240"/>
    </source>
</evidence>
<feature type="transmembrane region" description="Helical" evidence="1">
    <location>
        <begin position="147"/>
        <end position="165"/>
    </location>
</feature>
<organism evidence="3 4">
    <name type="scientific">Comamonas piscis</name>
    <dbReference type="NCBI Taxonomy" id="1562974"/>
    <lineage>
        <taxon>Bacteria</taxon>
        <taxon>Pseudomonadati</taxon>
        <taxon>Pseudomonadota</taxon>
        <taxon>Betaproteobacteria</taxon>
        <taxon>Burkholderiales</taxon>
        <taxon>Comamonadaceae</taxon>
        <taxon>Comamonas</taxon>
    </lineage>
</organism>
<dbReference type="Proteomes" id="UP000515240">
    <property type="component" value="Chromosome"/>
</dbReference>
<protein>
    <submittedName>
        <fullName evidence="3">DMT family transporter</fullName>
    </submittedName>
</protein>
<keyword evidence="1" id="KW-0812">Transmembrane</keyword>
<keyword evidence="4" id="KW-1185">Reference proteome</keyword>
<sequence length="292" mass="31832">MSQLGIVLHVCGLWILSSLDASGKLLVLAGVPVLMVAWFRYVGHVVLMGVFVLPKRGRSLFRTQSLSRQIQRSVLMIATTLLFFHVLSMVPLAEGTAMNFMAPLLLMVLAPWLLGERPAWHRWAGVLLGFVGMLVVIRPGGQLSTEGAIWGVVTASTFALFQISTRRVAADDPLTSNFYGGLLGALVLSALLPFFWKQLDLTIWQWLLLASTGLSGFVGHWLQITAYSKTNATLLAPFNYLQIVSATTLGWLIFGQLPDAATAAGMALICCAGLGVVLVEVWQQRLRKRLAA</sequence>
<dbReference type="Pfam" id="PF00892">
    <property type="entry name" value="EamA"/>
    <property type="match status" value="2"/>
</dbReference>
<gene>
    <name evidence="3" type="ORF">HS961_09820</name>
</gene>
<dbReference type="RefSeq" id="WP_182327513.1">
    <property type="nucleotide sequence ID" value="NZ_CP058554.1"/>
</dbReference>
<dbReference type="AlphaFoldDB" id="A0A7G5EGI4"/>
<keyword evidence="1" id="KW-1133">Transmembrane helix</keyword>
<evidence type="ECO:0000256" key="1">
    <source>
        <dbReference type="SAM" id="Phobius"/>
    </source>
</evidence>
<evidence type="ECO:0000259" key="2">
    <source>
        <dbReference type="Pfam" id="PF00892"/>
    </source>
</evidence>
<dbReference type="SUPFAM" id="SSF103481">
    <property type="entry name" value="Multidrug resistance efflux transporter EmrE"/>
    <property type="match status" value="2"/>
</dbReference>
<proteinExistence type="predicted"/>
<dbReference type="GO" id="GO:0016020">
    <property type="term" value="C:membrane"/>
    <property type="evidence" value="ECO:0007669"/>
    <property type="project" value="InterPro"/>
</dbReference>
<feature type="transmembrane region" description="Helical" evidence="1">
    <location>
        <begin position="202"/>
        <end position="222"/>
    </location>
</feature>
<feature type="domain" description="EamA" evidence="2">
    <location>
        <begin position="5"/>
        <end position="137"/>
    </location>
</feature>
<name>A0A7G5EGI4_9BURK</name>
<feature type="transmembrane region" description="Helical" evidence="1">
    <location>
        <begin position="74"/>
        <end position="92"/>
    </location>
</feature>
<feature type="transmembrane region" description="Helical" evidence="1">
    <location>
        <begin position="122"/>
        <end position="141"/>
    </location>
</feature>
<dbReference type="InterPro" id="IPR037185">
    <property type="entry name" value="EmrE-like"/>
</dbReference>
<dbReference type="PANTHER" id="PTHR22911">
    <property type="entry name" value="ACYL-MALONYL CONDENSING ENZYME-RELATED"/>
    <property type="match status" value="1"/>
</dbReference>
<feature type="transmembrane region" description="Helical" evidence="1">
    <location>
        <begin position="234"/>
        <end position="254"/>
    </location>
</feature>
<evidence type="ECO:0000313" key="3">
    <source>
        <dbReference type="EMBL" id="QMV73109.1"/>
    </source>
</evidence>
<dbReference type="KEGG" id="cpis:HS961_09820"/>
<feature type="transmembrane region" description="Helical" evidence="1">
    <location>
        <begin position="31"/>
        <end position="53"/>
    </location>
</feature>